<dbReference type="EMBL" id="LLXL01000965">
    <property type="protein sequence ID" value="PKK67408.1"/>
    <property type="molecule type" value="Genomic_DNA"/>
</dbReference>
<dbReference type="VEuPathDB" id="FungiDB:FUN_016956"/>
<protein>
    <submittedName>
        <fullName evidence="1">Uncharacterized protein</fullName>
    </submittedName>
</protein>
<evidence type="ECO:0000313" key="2">
    <source>
        <dbReference type="Proteomes" id="UP000233469"/>
    </source>
</evidence>
<reference evidence="1 2" key="1">
    <citation type="submission" date="2016-04" db="EMBL/GenBank/DDBJ databases">
        <title>Genome analyses suggest a sexual origin of heterokaryosis in a supposedly ancient asexual fungus.</title>
        <authorList>
            <person name="Ropars J."/>
            <person name="Sedzielewska K."/>
            <person name="Noel J."/>
            <person name="Charron P."/>
            <person name="Farinelli L."/>
            <person name="Marton T."/>
            <person name="Kruger M."/>
            <person name="Pelin A."/>
            <person name="Brachmann A."/>
            <person name="Corradi N."/>
        </authorList>
    </citation>
    <scope>NUCLEOTIDE SEQUENCE [LARGE SCALE GENOMIC DNA]</scope>
    <source>
        <strain evidence="1 2">C2</strain>
    </source>
</reference>
<reference evidence="1 2" key="2">
    <citation type="submission" date="2017-10" db="EMBL/GenBank/DDBJ databases">
        <title>Extensive intraspecific genome diversity in a model arbuscular mycorrhizal fungus.</title>
        <authorList>
            <person name="Chen E.C.H."/>
            <person name="Morin E."/>
            <person name="Baudet D."/>
            <person name="Noel J."/>
            <person name="Ndikumana S."/>
            <person name="Charron P."/>
            <person name="St-Onge C."/>
            <person name="Giorgi J."/>
            <person name="Grigoriev I.V."/>
            <person name="Roux C."/>
            <person name="Martin F.M."/>
            <person name="Corradi N."/>
        </authorList>
    </citation>
    <scope>NUCLEOTIDE SEQUENCE [LARGE SCALE GENOMIC DNA]</scope>
    <source>
        <strain evidence="1 2">C2</strain>
    </source>
</reference>
<comment type="caution">
    <text evidence="1">The sequence shown here is derived from an EMBL/GenBank/DDBJ whole genome shotgun (WGS) entry which is preliminary data.</text>
</comment>
<accession>A0A2N1N0J4</accession>
<proteinExistence type="predicted"/>
<dbReference type="AlphaFoldDB" id="A0A2N1N0J4"/>
<organism evidence="1 2">
    <name type="scientific">Rhizophagus irregularis</name>
    <dbReference type="NCBI Taxonomy" id="588596"/>
    <lineage>
        <taxon>Eukaryota</taxon>
        <taxon>Fungi</taxon>
        <taxon>Fungi incertae sedis</taxon>
        <taxon>Mucoromycota</taxon>
        <taxon>Glomeromycotina</taxon>
        <taxon>Glomeromycetes</taxon>
        <taxon>Glomerales</taxon>
        <taxon>Glomeraceae</taxon>
        <taxon>Rhizophagus</taxon>
    </lineage>
</organism>
<dbReference type="Proteomes" id="UP000233469">
    <property type="component" value="Unassembled WGS sequence"/>
</dbReference>
<evidence type="ECO:0000313" key="1">
    <source>
        <dbReference type="EMBL" id="PKK67408.1"/>
    </source>
</evidence>
<sequence length="63" mass="7342">MLMMFQSIMSFVQDFHFSNSLIRGITKKIADRHVFYTSIKIDNINIWWEISPCSGSAKDPNMV</sequence>
<name>A0A2N1N0J4_9GLOM</name>
<gene>
    <name evidence="1" type="ORF">RhiirC2_571524</name>
</gene>